<name>A0A8S1RAI6_9CILI</name>
<proteinExistence type="predicted"/>
<organism evidence="2 3">
    <name type="scientific">Paramecium sonneborni</name>
    <dbReference type="NCBI Taxonomy" id="65129"/>
    <lineage>
        <taxon>Eukaryota</taxon>
        <taxon>Sar</taxon>
        <taxon>Alveolata</taxon>
        <taxon>Ciliophora</taxon>
        <taxon>Intramacronucleata</taxon>
        <taxon>Oligohymenophorea</taxon>
        <taxon>Peniculida</taxon>
        <taxon>Parameciidae</taxon>
        <taxon>Paramecium</taxon>
    </lineage>
</organism>
<keyword evidence="1" id="KW-1133">Transmembrane helix</keyword>
<dbReference type="AlphaFoldDB" id="A0A8S1RAI6"/>
<evidence type="ECO:0000313" key="2">
    <source>
        <dbReference type="EMBL" id="CAD8123940.1"/>
    </source>
</evidence>
<evidence type="ECO:0000313" key="3">
    <source>
        <dbReference type="Proteomes" id="UP000692954"/>
    </source>
</evidence>
<feature type="transmembrane region" description="Helical" evidence="1">
    <location>
        <begin position="45"/>
        <end position="64"/>
    </location>
</feature>
<keyword evidence="1" id="KW-0812">Transmembrane</keyword>
<protein>
    <recommendedName>
        <fullName evidence="4">Transmembrane protein</fullName>
    </recommendedName>
</protein>
<accession>A0A8S1RAI6</accession>
<reference evidence="2" key="1">
    <citation type="submission" date="2021-01" db="EMBL/GenBank/DDBJ databases">
        <authorList>
            <consortium name="Genoscope - CEA"/>
            <person name="William W."/>
        </authorList>
    </citation>
    <scope>NUCLEOTIDE SEQUENCE</scope>
</reference>
<gene>
    <name evidence="2" type="ORF">PSON_ATCC_30995.1.T1480037</name>
</gene>
<keyword evidence="3" id="KW-1185">Reference proteome</keyword>
<evidence type="ECO:0008006" key="4">
    <source>
        <dbReference type="Google" id="ProtNLM"/>
    </source>
</evidence>
<comment type="caution">
    <text evidence="2">The sequence shown here is derived from an EMBL/GenBank/DDBJ whole genome shotgun (WGS) entry which is preliminary data.</text>
</comment>
<evidence type="ECO:0000256" key="1">
    <source>
        <dbReference type="SAM" id="Phobius"/>
    </source>
</evidence>
<keyword evidence="1" id="KW-0472">Membrane</keyword>
<sequence length="181" mass="22262">MYLEQPYQKKTILIQVIFCKKLKFLTQKALKQFLFFATKLYQENLVLNFFQFLPFYFVLIQVYFQSETYYIFQKEASKQLVLRTNKMIKFCSTIFKSLILIGDLSQNRLGIYLRYQQVYFKYFGYKYMIDRQIYNIQKEDYFEKSKANKYIDIEDFKIIDQELLSIMPRTQINLFNDIKYN</sequence>
<dbReference type="Proteomes" id="UP000692954">
    <property type="component" value="Unassembled WGS sequence"/>
</dbReference>
<dbReference type="EMBL" id="CAJJDN010000148">
    <property type="protein sequence ID" value="CAD8123940.1"/>
    <property type="molecule type" value="Genomic_DNA"/>
</dbReference>